<sequence length="176" mass="17802">MDMKNTRKLLVPLATLAAAAAVAVGSGATFTSTSGNTISAVTAGTLTQSNSKADQAIFNLSNMKPGDTVTGTLTLTNTGSLAAAFSLVEVSSANTFAGSDLTLDITDTTTGTSVYSGTFGGLVDGAKTDLGTWASGAAHSFKFVVKLDTNAGNGDQGKTANAVYRWDSVQLNGQDF</sequence>
<comment type="caution">
    <text evidence="2">The sequence shown here is derived from an EMBL/GenBank/DDBJ whole genome shotgun (WGS) entry which is preliminary data.</text>
</comment>
<feature type="chain" id="PRO_5038665727" description="Camelysin metallo-endopeptidase" evidence="1">
    <location>
        <begin position="24"/>
        <end position="176"/>
    </location>
</feature>
<keyword evidence="1" id="KW-0732">Signal</keyword>
<proteinExistence type="predicted"/>
<dbReference type="EMBL" id="RJSG01000002">
    <property type="protein sequence ID" value="RNL80307.1"/>
    <property type="molecule type" value="Genomic_DNA"/>
</dbReference>
<gene>
    <name evidence="2" type="ORF">EFL95_05300</name>
</gene>
<accession>A0A3N0DXI6</accession>
<evidence type="ECO:0000313" key="2">
    <source>
        <dbReference type="EMBL" id="RNL80307.1"/>
    </source>
</evidence>
<protein>
    <recommendedName>
        <fullName evidence="4">Camelysin metallo-endopeptidase</fullName>
    </recommendedName>
</protein>
<dbReference type="Pfam" id="PF12389">
    <property type="entry name" value="Peptidase_M73"/>
    <property type="match status" value="1"/>
</dbReference>
<dbReference type="InterPro" id="IPR022121">
    <property type="entry name" value="Peptidase_M73_camelysin"/>
</dbReference>
<evidence type="ECO:0000313" key="3">
    <source>
        <dbReference type="Proteomes" id="UP000277094"/>
    </source>
</evidence>
<reference evidence="2 3" key="1">
    <citation type="submission" date="2018-11" db="EMBL/GenBank/DDBJ databases">
        <authorList>
            <person name="Li F."/>
        </authorList>
    </citation>
    <scope>NUCLEOTIDE SEQUENCE [LARGE SCALE GENOMIC DNA]</scope>
    <source>
        <strain evidence="2 3">KIS18-7</strain>
    </source>
</reference>
<feature type="signal peptide" evidence="1">
    <location>
        <begin position="1"/>
        <end position="23"/>
    </location>
</feature>
<evidence type="ECO:0008006" key="4">
    <source>
        <dbReference type="Google" id="ProtNLM"/>
    </source>
</evidence>
<keyword evidence="3" id="KW-1185">Reference proteome</keyword>
<dbReference type="AlphaFoldDB" id="A0A3N0DXI6"/>
<dbReference type="Proteomes" id="UP000277094">
    <property type="component" value="Unassembled WGS sequence"/>
</dbReference>
<dbReference type="OrthoDB" id="3784946at2"/>
<evidence type="ECO:0000256" key="1">
    <source>
        <dbReference type="SAM" id="SignalP"/>
    </source>
</evidence>
<organism evidence="2 3">
    <name type="scientific">Nocardioides marmorisolisilvae</name>
    <dbReference type="NCBI Taxonomy" id="1542737"/>
    <lineage>
        <taxon>Bacteria</taxon>
        <taxon>Bacillati</taxon>
        <taxon>Actinomycetota</taxon>
        <taxon>Actinomycetes</taxon>
        <taxon>Propionibacteriales</taxon>
        <taxon>Nocardioidaceae</taxon>
        <taxon>Nocardioides</taxon>
    </lineage>
</organism>
<name>A0A3N0DXI6_9ACTN</name>